<dbReference type="PANTHER" id="PTHR47779:SF1">
    <property type="entry name" value="SYNTHASE (CCG-9), PUTATIVE (AFU_ORTHOLOGUE AFUA_3G12100)-RELATED"/>
    <property type="match status" value="1"/>
</dbReference>
<dbReference type="GO" id="GO:0006006">
    <property type="term" value="P:glucose metabolic process"/>
    <property type="evidence" value="ECO:0007669"/>
    <property type="project" value="UniProtKB-KW"/>
</dbReference>
<accession>A0AAD2HKD2</accession>
<evidence type="ECO:0000256" key="1">
    <source>
        <dbReference type="ARBA" id="ARBA00009481"/>
    </source>
</evidence>
<evidence type="ECO:0000256" key="6">
    <source>
        <dbReference type="ARBA" id="ARBA00023277"/>
    </source>
</evidence>
<dbReference type="Proteomes" id="UP001295794">
    <property type="component" value="Unassembled WGS sequence"/>
</dbReference>
<keyword evidence="11" id="KW-1185">Reference proteome</keyword>
<feature type="compositionally biased region" description="Basic residues" evidence="7">
    <location>
        <begin position="1031"/>
        <end position="1041"/>
    </location>
</feature>
<evidence type="ECO:0000256" key="5">
    <source>
        <dbReference type="ARBA" id="ARBA00022679"/>
    </source>
</evidence>
<comment type="similarity">
    <text evidence="1">Belongs to the glycosyltransferase group 1 family. Glycosyltransferase 4 subfamily.</text>
</comment>
<dbReference type="PANTHER" id="PTHR47779">
    <property type="entry name" value="SYNTHASE (CCG-9), PUTATIVE (AFU_ORTHOLOGUE AFUA_3G12100)-RELATED"/>
    <property type="match status" value="1"/>
</dbReference>
<evidence type="ECO:0000256" key="7">
    <source>
        <dbReference type="SAM" id="MobiDB-lite"/>
    </source>
</evidence>
<dbReference type="AlphaFoldDB" id="A0AAD2HKD2"/>
<dbReference type="Gene3D" id="3.40.50.2000">
    <property type="entry name" value="Glycogen Phosphorylase B"/>
    <property type="match status" value="2"/>
</dbReference>
<dbReference type="Pfam" id="PF00534">
    <property type="entry name" value="Glycos_transf_1"/>
    <property type="match status" value="1"/>
</dbReference>
<keyword evidence="5" id="KW-0808">Transferase</keyword>
<evidence type="ECO:0000256" key="4">
    <source>
        <dbReference type="ARBA" id="ARBA00022676"/>
    </source>
</evidence>
<dbReference type="InterPro" id="IPR049438">
    <property type="entry name" value="TreT_GT1"/>
</dbReference>
<evidence type="ECO:0000259" key="8">
    <source>
        <dbReference type="Pfam" id="PF00534"/>
    </source>
</evidence>
<feature type="domain" description="Trehalose synthase N-terminal" evidence="9">
    <location>
        <begin position="306"/>
        <end position="467"/>
    </location>
</feature>
<keyword evidence="4" id="KW-0328">Glycosyltransferase</keyword>
<keyword evidence="6" id="KW-0119">Carbohydrate metabolism</keyword>
<evidence type="ECO:0000256" key="2">
    <source>
        <dbReference type="ARBA" id="ARBA00011738"/>
    </source>
</evidence>
<gene>
    <name evidence="10" type="ORF">MYCIT1_LOCUS26478</name>
</gene>
<dbReference type="InterPro" id="IPR052078">
    <property type="entry name" value="Trehalose_Metab_GTase"/>
</dbReference>
<reference evidence="10" key="1">
    <citation type="submission" date="2023-11" db="EMBL/GenBank/DDBJ databases">
        <authorList>
            <person name="De Vega J J."/>
            <person name="De Vega J J."/>
        </authorList>
    </citation>
    <scope>NUCLEOTIDE SEQUENCE</scope>
</reference>
<organism evidence="10 11">
    <name type="scientific">Mycena citricolor</name>
    <dbReference type="NCBI Taxonomy" id="2018698"/>
    <lineage>
        <taxon>Eukaryota</taxon>
        <taxon>Fungi</taxon>
        <taxon>Dikarya</taxon>
        <taxon>Basidiomycota</taxon>
        <taxon>Agaricomycotina</taxon>
        <taxon>Agaricomycetes</taxon>
        <taxon>Agaricomycetidae</taxon>
        <taxon>Agaricales</taxon>
        <taxon>Marasmiineae</taxon>
        <taxon>Mycenaceae</taxon>
        <taxon>Mycena</taxon>
    </lineage>
</organism>
<feature type="domain" description="Glycosyl transferase family 1" evidence="8">
    <location>
        <begin position="523"/>
        <end position="699"/>
    </location>
</feature>
<feature type="compositionally biased region" description="Low complexity" evidence="7">
    <location>
        <begin position="1042"/>
        <end position="1055"/>
    </location>
</feature>
<dbReference type="SUPFAM" id="SSF53756">
    <property type="entry name" value="UDP-Glycosyltransferase/glycogen phosphorylase"/>
    <property type="match status" value="1"/>
</dbReference>
<feature type="compositionally biased region" description="Basic and acidic residues" evidence="7">
    <location>
        <begin position="1129"/>
        <end position="1143"/>
    </location>
</feature>
<feature type="region of interest" description="Disordered" evidence="7">
    <location>
        <begin position="1120"/>
        <end position="1150"/>
    </location>
</feature>
<proteinExistence type="inferred from homology"/>
<evidence type="ECO:0000259" key="9">
    <source>
        <dbReference type="Pfam" id="PF21269"/>
    </source>
</evidence>
<dbReference type="CDD" id="cd03792">
    <property type="entry name" value="GT4_trehalose_phosphorylase"/>
    <property type="match status" value="1"/>
</dbReference>
<feature type="compositionally biased region" description="Basic residues" evidence="7">
    <location>
        <begin position="1056"/>
        <end position="1073"/>
    </location>
</feature>
<protein>
    <recommendedName>
        <fullName evidence="12">Glycosyltransferase family 4 protein</fullName>
    </recommendedName>
</protein>
<comment type="subunit">
    <text evidence="2">Homodimer.</text>
</comment>
<feature type="region of interest" description="Disordered" evidence="7">
    <location>
        <begin position="1085"/>
        <end position="1104"/>
    </location>
</feature>
<dbReference type="Pfam" id="PF21269">
    <property type="entry name" value="TreT_GT1"/>
    <property type="match status" value="1"/>
</dbReference>
<feature type="compositionally biased region" description="Basic residues" evidence="7">
    <location>
        <begin position="1007"/>
        <end position="1022"/>
    </location>
</feature>
<dbReference type="InterPro" id="IPR001296">
    <property type="entry name" value="Glyco_trans_1"/>
</dbReference>
<dbReference type="GO" id="GO:0016757">
    <property type="term" value="F:glycosyltransferase activity"/>
    <property type="evidence" value="ECO:0007669"/>
    <property type="project" value="UniProtKB-KW"/>
</dbReference>
<sequence length="1150" mass="127777">MTAETPFKASHKPSDIKWAPRTGISSSCLPMSHETQNQFQSVLSAAVRRRLSSVGQEQKPNVPPSFASLTPMWVGIAGTNVEATKFEIALSIHDSVYSTDFTSAIITLGKNKASDIETFVIQTIRKFSAEHLCKFLGAGVTVSLLKEAPNLATRLWLDLDIVPIVFNIKPFHTDSVTRPNIKHRISSTTGSYVPSGAETPTMFVDSSHVPSGQLNVPGATGRLPLPRTVDEQADSAARKCLMYFGPNNNPRLTIGPRNQVTVDAGGKIHLIDDLDVYKNTVRSGTWNAVIKLADELREKNVKIGFFSSTPQGGGVALMRHALIRFLSLLDIDAAWYVPNPSPTVFRTTKNNHNILQGVASPDLRLTQENKDKFDEWILKNGLRWTAEGGPLAQGGVDIAFIDDPQMPGLIPLIKKLRPDLPIIYRSHIEIRSDLVHVAGSPQEEVWKYLWNNIQLADLFISHPVSKFVPSDVPLEKLALLGAATDFLDGLNKELDPWDSAFYMNEFRNLCVKEKMNELKWPVRDYFVQIARFDPAKGIPQVIDSYAKFRKLLGPNLSEEDIPQLLIVGHGAVDDPDASIIYDQVIQLIHSDAYSKYATDIVVMRLPPSDQLLNALMANARVALQLSTREGFEVKVSEAIHAGIPIVAAATGGIPLQVEHGKSGFLTTPGPAGTDAVAKHLYDLFTDEDLYRKMSQYAKTHVSDEVGTVGNAAAWLYLAVMYSRGVKLRPNGAWLNDMLREETNEPYAPDEPRLPRLPLQMQGGDGPAWMQVVHKALPSLPPTTITQMAANTYHQHYSQQAYQQPPPIYRANPVTSQWSYDQPAAQPAAYHAPAAAEYFHAHSPPTRPRSRSDAVPTHRIQRPLRSAMKRGTSRERDSFFIPASVDSVWGGSTPQNMSDDDDMDALRAAMGRTNIGLAQSLPTWSTPVGRERVSEWVQDTRGKGGFSSFDTPHVPDRGRGHGASAFIPPMPFQSQVRPPPSSQQPQRQQHQSQHHQRIVPVYIPVGKSKSHDHHHHTHVHRDRHRDGERGRSQSRSRVRGPSHTRSASGSGTSRSVSHSRHHEHRSKLHKHKKLQPLPIWVTQKAASLGNKQHRHHQPGGPPSHFIAVPQFVVNHAKSAVFPHRAPVLKSKSESHETKEKEKDKEKKHKHH</sequence>
<evidence type="ECO:0000256" key="3">
    <source>
        <dbReference type="ARBA" id="ARBA00022526"/>
    </source>
</evidence>
<keyword evidence="3" id="KW-0313">Glucose metabolism</keyword>
<evidence type="ECO:0008006" key="12">
    <source>
        <dbReference type="Google" id="ProtNLM"/>
    </source>
</evidence>
<dbReference type="EMBL" id="CAVNYO010000419">
    <property type="protein sequence ID" value="CAK5277462.1"/>
    <property type="molecule type" value="Genomic_DNA"/>
</dbReference>
<evidence type="ECO:0000313" key="11">
    <source>
        <dbReference type="Proteomes" id="UP001295794"/>
    </source>
</evidence>
<evidence type="ECO:0000313" key="10">
    <source>
        <dbReference type="EMBL" id="CAK5277462.1"/>
    </source>
</evidence>
<feature type="region of interest" description="Disordered" evidence="7">
    <location>
        <begin position="936"/>
        <end position="994"/>
    </location>
</feature>
<comment type="caution">
    <text evidence="10">The sequence shown here is derived from an EMBL/GenBank/DDBJ whole genome shotgun (WGS) entry which is preliminary data.</text>
</comment>
<feature type="region of interest" description="Disordered" evidence="7">
    <location>
        <begin position="1006"/>
        <end position="1076"/>
    </location>
</feature>
<name>A0AAD2HKD2_9AGAR</name>